<dbReference type="KEGG" id="mets:DK389_21600"/>
<dbReference type="AlphaFoldDB" id="A0A2U8WHB6"/>
<sequence>MRWETLNAYVDGELDARARRGVAEAARRDPDVAAQVATLSRLKRSVRAAAPDSARSAARAPLPAARASGLGGRLGWAAAALAVILGGGLWLRQEAAAPGDPAVRAFTAWAEARPVRGSRAPTGSEAAAPDLRAAGFTLTYLSAAGAGSQLAGYEGPHGCRLALWMGPPAGMAADVVAGEGGHAILRLVSWEAGGRRYVALSDGMEAQRFALVAAAIEQALRAPDPDRLRLAMDQAAGMADRPCLG</sequence>
<dbReference type="RefSeq" id="WP_109896702.1">
    <property type="nucleotide sequence ID" value="NZ_CP029550.1"/>
</dbReference>
<name>A0A2U8WHB6_9HYPH</name>
<protein>
    <submittedName>
        <fullName evidence="1">Anti-sigma factor</fullName>
    </submittedName>
</protein>
<proteinExistence type="predicted"/>
<organism evidence="1 2">
    <name type="scientific">Methylobacterium durans</name>
    <dbReference type="NCBI Taxonomy" id="2202825"/>
    <lineage>
        <taxon>Bacteria</taxon>
        <taxon>Pseudomonadati</taxon>
        <taxon>Pseudomonadota</taxon>
        <taxon>Alphaproteobacteria</taxon>
        <taxon>Hyphomicrobiales</taxon>
        <taxon>Methylobacteriaceae</taxon>
        <taxon>Methylobacterium</taxon>
    </lineage>
</organism>
<gene>
    <name evidence="1" type="ORF">DK389_21600</name>
</gene>
<keyword evidence="2" id="KW-1185">Reference proteome</keyword>
<accession>A0A2U8WHB6</accession>
<dbReference type="EMBL" id="CP029550">
    <property type="protein sequence ID" value="AWN44716.1"/>
    <property type="molecule type" value="Genomic_DNA"/>
</dbReference>
<dbReference type="Proteomes" id="UP000245926">
    <property type="component" value="Chromosome"/>
</dbReference>
<reference evidence="2" key="1">
    <citation type="submission" date="2018-05" db="EMBL/GenBank/DDBJ databases">
        <title>Complete Genome Sequence of Methylobacterium sp. 17SD2-17.</title>
        <authorList>
            <person name="Srinivasan S."/>
        </authorList>
    </citation>
    <scope>NUCLEOTIDE SEQUENCE [LARGE SCALE GENOMIC DNA]</scope>
    <source>
        <strain evidence="2">17SD2-17</strain>
    </source>
</reference>
<dbReference type="OrthoDB" id="8031034at2"/>
<evidence type="ECO:0000313" key="2">
    <source>
        <dbReference type="Proteomes" id="UP000245926"/>
    </source>
</evidence>
<evidence type="ECO:0000313" key="1">
    <source>
        <dbReference type="EMBL" id="AWN44716.1"/>
    </source>
</evidence>